<evidence type="ECO:0000313" key="2">
    <source>
        <dbReference type="EMBL" id="MDT0317874.1"/>
    </source>
</evidence>
<sequence length="263" mass="28134">MLGDEGLETVLRAADPVRDERLPDPEGPAGLRLLTTARRRAGRSRLRRLVVIPTAVAVTVGAATAAVVLATGEGAVTDSTLVRCVAPEGGYRPFADSEPLPYMNTDFNAATDDLAAVCRDVLTDETGASVVADTQLTPCVNGEGLIVVRPGPTAVCAENDEVRYVGVTEEQRRLAEFRLAVENSIGYGEGECLPMTELPALVDRLQAEHGLTGWTVDLSDEVPGTCVSNVLFRESEREITAWALDERWVEEMVEGGVLEIEAG</sequence>
<protein>
    <submittedName>
        <fullName evidence="2">Uncharacterized protein</fullName>
    </submittedName>
</protein>
<dbReference type="Proteomes" id="UP001183420">
    <property type="component" value="Unassembled WGS sequence"/>
</dbReference>
<name>A0ABU2LJV9_9ACTN</name>
<gene>
    <name evidence="2" type="ORF">RNC47_05895</name>
</gene>
<dbReference type="RefSeq" id="WP_311596136.1">
    <property type="nucleotide sequence ID" value="NZ_JAVREM010000004.1"/>
</dbReference>
<accession>A0ABU2LJV9</accession>
<keyword evidence="1" id="KW-1133">Transmembrane helix</keyword>
<keyword evidence="1" id="KW-0472">Membrane</keyword>
<comment type="caution">
    <text evidence="2">The sequence shown here is derived from an EMBL/GenBank/DDBJ whole genome shotgun (WGS) entry which is preliminary data.</text>
</comment>
<keyword evidence="1" id="KW-0812">Transmembrane</keyword>
<evidence type="ECO:0000313" key="3">
    <source>
        <dbReference type="Proteomes" id="UP001183420"/>
    </source>
</evidence>
<proteinExistence type="predicted"/>
<reference evidence="3" key="1">
    <citation type="submission" date="2023-07" db="EMBL/GenBank/DDBJ databases">
        <title>30 novel species of actinomycetes from the DSMZ collection.</title>
        <authorList>
            <person name="Nouioui I."/>
        </authorList>
    </citation>
    <scope>NUCLEOTIDE SEQUENCE [LARGE SCALE GENOMIC DNA]</scope>
    <source>
        <strain evidence="3">DSM 44918</strain>
    </source>
</reference>
<evidence type="ECO:0000256" key="1">
    <source>
        <dbReference type="SAM" id="Phobius"/>
    </source>
</evidence>
<dbReference type="EMBL" id="JAVREM010000004">
    <property type="protein sequence ID" value="MDT0317874.1"/>
    <property type="molecule type" value="Genomic_DNA"/>
</dbReference>
<feature type="transmembrane region" description="Helical" evidence="1">
    <location>
        <begin position="49"/>
        <end position="70"/>
    </location>
</feature>
<keyword evidence="3" id="KW-1185">Reference proteome</keyword>
<organism evidence="2 3">
    <name type="scientific">Streptomyces millisiae</name>
    <dbReference type="NCBI Taxonomy" id="3075542"/>
    <lineage>
        <taxon>Bacteria</taxon>
        <taxon>Bacillati</taxon>
        <taxon>Actinomycetota</taxon>
        <taxon>Actinomycetes</taxon>
        <taxon>Kitasatosporales</taxon>
        <taxon>Streptomycetaceae</taxon>
        <taxon>Streptomyces</taxon>
    </lineage>
</organism>